<name>A0A8X8D3C6_POPTO</name>
<dbReference type="EMBL" id="JAAWWB010000009">
    <property type="protein sequence ID" value="KAG6776255.1"/>
    <property type="molecule type" value="Genomic_DNA"/>
</dbReference>
<evidence type="ECO:0000313" key="3">
    <source>
        <dbReference type="Proteomes" id="UP000886885"/>
    </source>
</evidence>
<keyword evidence="3" id="KW-1185">Reference proteome</keyword>
<feature type="transmembrane region" description="Helical" evidence="1">
    <location>
        <begin position="49"/>
        <end position="71"/>
    </location>
</feature>
<evidence type="ECO:0008006" key="4">
    <source>
        <dbReference type="Google" id="ProtNLM"/>
    </source>
</evidence>
<gene>
    <name evidence="2" type="ORF">POTOM_019761</name>
</gene>
<reference evidence="2" key="1">
    <citation type="journal article" date="2020" name="bioRxiv">
        <title>Hybrid origin of Populus tomentosa Carr. identified through genome sequencing and phylogenomic analysis.</title>
        <authorList>
            <person name="An X."/>
            <person name="Gao K."/>
            <person name="Chen Z."/>
            <person name="Li J."/>
            <person name="Yang X."/>
            <person name="Yang X."/>
            <person name="Zhou J."/>
            <person name="Guo T."/>
            <person name="Zhao T."/>
            <person name="Huang S."/>
            <person name="Miao D."/>
            <person name="Khan W.U."/>
            <person name="Rao P."/>
            <person name="Ye M."/>
            <person name="Lei B."/>
            <person name="Liao W."/>
            <person name="Wang J."/>
            <person name="Ji L."/>
            <person name="Li Y."/>
            <person name="Guo B."/>
            <person name="Mustafa N.S."/>
            <person name="Li S."/>
            <person name="Yun Q."/>
            <person name="Keller S.R."/>
            <person name="Mao J."/>
            <person name="Zhang R."/>
            <person name="Strauss S.H."/>
        </authorList>
    </citation>
    <scope>NUCLEOTIDE SEQUENCE</scope>
    <source>
        <strain evidence="2">GM15</strain>
        <tissue evidence="2">Leaf</tissue>
    </source>
</reference>
<accession>A0A8X8D3C6</accession>
<dbReference type="AlphaFoldDB" id="A0A8X8D3C6"/>
<evidence type="ECO:0000256" key="1">
    <source>
        <dbReference type="SAM" id="Phobius"/>
    </source>
</evidence>
<dbReference type="Proteomes" id="UP000886885">
    <property type="component" value="Chromosome 5A"/>
</dbReference>
<keyword evidence="1" id="KW-0472">Membrane</keyword>
<sequence>MSTCRDKLPCIYSAGCYTTVTRPILRRARRNKKIRANGRLLMELGKTTLQLLFLQLMIFDLWALGSFFSIWDKILRTRMPYTNVKRHEGGLEARLVKG</sequence>
<organism evidence="2 3">
    <name type="scientific">Populus tomentosa</name>
    <name type="common">Chinese white poplar</name>
    <dbReference type="NCBI Taxonomy" id="118781"/>
    <lineage>
        <taxon>Eukaryota</taxon>
        <taxon>Viridiplantae</taxon>
        <taxon>Streptophyta</taxon>
        <taxon>Embryophyta</taxon>
        <taxon>Tracheophyta</taxon>
        <taxon>Spermatophyta</taxon>
        <taxon>Magnoliopsida</taxon>
        <taxon>eudicotyledons</taxon>
        <taxon>Gunneridae</taxon>
        <taxon>Pentapetalae</taxon>
        <taxon>rosids</taxon>
        <taxon>fabids</taxon>
        <taxon>Malpighiales</taxon>
        <taxon>Salicaceae</taxon>
        <taxon>Saliceae</taxon>
        <taxon>Populus</taxon>
    </lineage>
</organism>
<keyword evidence="1" id="KW-1133">Transmembrane helix</keyword>
<comment type="caution">
    <text evidence="2">The sequence shown here is derived from an EMBL/GenBank/DDBJ whole genome shotgun (WGS) entry which is preliminary data.</text>
</comment>
<proteinExistence type="predicted"/>
<keyword evidence="1" id="KW-0812">Transmembrane</keyword>
<evidence type="ECO:0000313" key="2">
    <source>
        <dbReference type="EMBL" id="KAG6776255.1"/>
    </source>
</evidence>
<protein>
    <recommendedName>
        <fullName evidence="4">Transmembrane protein</fullName>
    </recommendedName>
</protein>